<dbReference type="EMBL" id="PFBB01000008">
    <property type="protein sequence ID" value="PIR88726.1"/>
    <property type="molecule type" value="Genomic_DNA"/>
</dbReference>
<protein>
    <recommendedName>
        <fullName evidence="5">Nucleotidase</fullName>
    </recommendedName>
</protein>
<proteinExistence type="inferred from homology"/>
<accession>A0A2H0USU0</accession>
<sequence>MKIAIDIDDVVSETLRGLVDFSNKENGRDDKFEDHTNFFLSNIWECSIEEAVKRVNDFFRLGHGNTLVPMAGAKDVLTKLKDEYEMVFITSRSANMMESTKKWLNKHFGGLNIPLYLKNEHFAGSDEFKKSAICKELGVDLIIEDAPHYIEDCSEAGIKVFIFDRPWNQEVRENDLITRVRDWGEIGRELGVE</sequence>
<evidence type="ECO:0000313" key="3">
    <source>
        <dbReference type="EMBL" id="PIR88726.1"/>
    </source>
</evidence>
<evidence type="ECO:0000313" key="4">
    <source>
        <dbReference type="Proteomes" id="UP000229615"/>
    </source>
</evidence>
<dbReference type="Proteomes" id="UP000229615">
    <property type="component" value="Unassembled WGS sequence"/>
</dbReference>
<dbReference type="InterPro" id="IPR010708">
    <property type="entry name" value="5'(3')-deoxyribonucleotidase"/>
</dbReference>
<dbReference type="SUPFAM" id="SSF56784">
    <property type="entry name" value="HAD-like"/>
    <property type="match status" value="1"/>
</dbReference>
<evidence type="ECO:0000256" key="1">
    <source>
        <dbReference type="ARBA" id="ARBA00009589"/>
    </source>
</evidence>
<dbReference type="AlphaFoldDB" id="A0A2H0USU0"/>
<dbReference type="PANTHER" id="PTHR35134">
    <property type="entry name" value="NUCLEOTIDASE YQFW-RELATED"/>
    <property type="match status" value="1"/>
</dbReference>
<organism evidence="3 4">
    <name type="scientific">Candidatus Harrisonbacteria bacterium CG10_big_fil_rev_8_21_14_0_10_44_23</name>
    <dbReference type="NCBI Taxonomy" id="1974585"/>
    <lineage>
        <taxon>Bacteria</taxon>
        <taxon>Candidatus Harrisoniibacteriota</taxon>
    </lineage>
</organism>
<dbReference type="Pfam" id="PF06941">
    <property type="entry name" value="NT5C"/>
    <property type="match status" value="1"/>
</dbReference>
<dbReference type="GO" id="GO:0008253">
    <property type="term" value="F:5'-nucleotidase activity"/>
    <property type="evidence" value="ECO:0007669"/>
    <property type="project" value="InterPro"/>
</dbReference>
<dbReference type="InterPro" id="IPR036412">
    <property type="entry name" value="HAD-like_sf"/>
</dbReference>
<comment type="caution">
    <text evidence="3">The sequence shown here is derived from an EMBL/GenBank/DDBJ whole genome shotgun (WGS) entry which is preliminary data.</text>
</comment>
<name>A0A2H0USU0_9BACT</name>
<feature type="active site" description="Proton donor" evidence="2">
    <location>
        <position position="8"/>
    </location>
</feature>
<dbReference type="PANTHER" id="PTHR35134:SF2">
    <property type="entry name" value="NUCLEOTIDASE YQFW-RELATED"/>
    <property type="match status" value="1"/>
</dbReference>
<comment type="similarity">
    <text evidence="1">Belongs to the 5'(3')-deoxyribonucleotidase family.</text>
</comment>
<dbReference type="InterPro" id="IPR023214">
    <property type="entry name" value="HAD_sf"/>
</dbReference>
<dbReference type="GO" id="GO:0009264">
    <property type="term" value="P:deoxyribonucleotide catabolic process"/>
    <property type="evidence" value="ECO:0007669"/>
    <property type="project" value="InterPro"/>
</dbReference>
<evidence type="ECO:0008006" key="5">
    <source>
        <dbReference type="Google" id="ProtNLM"/>
    </source>
</evidence>
<reference evidence="4" key="1">
    <citation type="submission" date="2017-09" db="EMBL/GenBank/DDBJ databases">
        <title>Depth-based differentiation of microbial function through sediment-hosted aquifers and enrichment of novel symbionts in the deep terrestrial subsurface.</title>
        <authorList>
            <person name="Probst A.J."/>
            <person name="Ladd B."/>
            <person name="Jarett J.K."/>
            <person name="Geller-Mcgrath D.E."/>
            <person name="Sieber C.M.K."/>
            <person name="Emerson J.B."/>
            <person name="Anantharaman K."/>
            <person name="Thomas B.C."/>
            <person name="Malmstrom R."/>
            <person name="Stieglmeier M."/>
            <person name="Klingl A."/>
            <person name="Woyke T."/>
            <person name="Ryan C.M."/>
            <person name="Banfield J.F."/>
        </authorList>
    </citation>
    <scope>NUCLEOTIDE SEQUENCE [LARGE SCALE GENOMIC DNA]</scope>
</reference>
<dbReference type="InterPro" id="IPR052419">
    <property type="entry name" value="5_3-deoxyribonucleotidase-like"/>
</dbReference>
<dbReference type="Gene3D" id="3.40.50.1000">
    <property type="entry name" value="HAD superfamily/HAD-like"/>
    <property type="match status" value="1"/>
</dbReference>
<feature type="active site" description="Nucleophile" evidence="2">
    <location>
        <position position="6"/>
    </location>
</feature>
<evidence type="ECO:0000256" key="2">
    <source>
        <dbReference type="PIRSR" id="PIRSR610708-1"/>
    </source>
</evidence>
<gene>
    <name evidence="3" type="ORF">COU09_00640</name>
</gene>